<evidence type="ECO:0000259" key="1">
    <source>
        <dbReference type="SMART" id="SM00382"/>
    </source>
</evidence>
<sequence length="283" mass="31138">MFESHLGFSGPPFQLSPDPSFYFESKGHGNALAYLKFGVHQREGFIVVTGEIGAGKTTLVRTLLQGLDQDVVAAQIVNTQLECKELLQSICAAFGIPIDGNSKAQWISRLEAFLTALAATGRRALLIVDEAQNLGPREIEELRMLSNFQLDNVALLQSFLVGQPELRQKLRSDSLEQLRQRVIASCHLGPLSADEVRGYVEHRLRHVGWKGVNPAFTPDAFQRIFEATGGVPRRINVLCNRLLLSYYLSPTETISAREVAATAHELRIELNESTGPTGSVSAL</sequence>
<reference evidence="2 3" key="1">
    <citation type="submission" date="2019-08" db="EMBL/GenBank/DDBJ databases">
        <authorList>
            <person name="Khan S.A."/>
            <person name="Jeon C.O."/>
            <person name="Jeong S.E."/>
        </authorList>
    </citation>
    <scope>NUCLEOTIDE SEQUENCE [LARGE SCALE GENOMIC DNA]</scope>
    <source>
        <strain evidence="3">IMCC1728</strain>
    </source>
</reference>
<gene>
    <name evidence="2" type="ORF">FSC37_12930</name>
</gene>
<dbReference type="AlphaFoldDB" id="A0A5C6U0E8"/>
<keyword evidence="3" id="KW-1185">Reference proteome</keyword>
<dbReference type="EMBL" id="VOPW01000001">
    <property type="protein sequence ID" value="TXC66422.1"/>
    <property type="molecule type" value="Genomic_DNA"/>
</dbReference>
<dbReference type="Proteomes" id="UP000321832">
    <property type="component" value="Unassembled WGS sequence"/>
</dbReference>
<proteinExistence type="predicted"/>
<dbReference type="Pfam" id="PF13401">
    <property type="entry name" value="AAA_22"/>
    <property type="match status" value="1"/>
</dbReference>
<dbReference type="InterPro" id="IPR052026">
    <property type="entry name" value="ExeA_AAA_ATPase_DNA-bind"/>
</dbReference>
<feature type="domain" description="AAA+ ATPase" evidence="1">
    <location>
        <begin position="42"/>
        <end position="206"/>
    </location>
</feature>
<comment type="caution">
    <text evidence="2">The sequence shown here is derived from an EMBL/GenBank/DDBJ whole genome shotgun (WGS) entry which is preliminary data.</text>
</comment>
<evidence type="ECO:0000313" key="3">
    <source>
        <dbReference type="Proteomes" id="UP000321832"/>
    </source>
</evidence>
<dbReference type="InterPro" id="IPR003593">
    <property type="entry name" value="AAA+_ATPase"/>
</dbReference>
<dbReference type="InterPro" id="IPR049945">
    <property type="entry name" value="AAA_22"/>
</dbReference>
<accession>A0A5C6U0E8</accession>
<dbReference type="InterPro" id="IPR027417">
    <property type="entry name" value="P-loop_NTPase"/>
</dbReference>
<dbReference type="NCBIfam" id="TIGR03015">
    <property type="entry name" value="pepcterm_ATPase"/>
    <property type="match status" value="1"/>
</dbReference>
<dbReference type="SUPFAM" id="SSF52540">
    <property type="entry name" value="P-loop containing nucleoside triphosphate hydrolases"/>
    <property type="match status" value="1"/>
</dbReference>
<organism evidence="2 3">
    <name type="scientific">Piscinibacter aquaticus</name>
    <dbReference type="NCBI Taxonomy" id="392597"/>
    <lineage>
        <taxon>Bacteria</taxon>
        <taxon>Pseudomonadati</taxon>
        <taxon>Pseudomonadota</taxon>
        <taxon>Betaproteobacteria</taxon>
        <taxon>Burkholderiales</taxon>
        <taxon>Sphaerotilaceae</taxon>
        <taxon>Piscinibacter</taxon>
    </lineage>
</organism>
<dbReference type="SMART" id="SM00382">
    <property type="entry name" value="AAA"/>
    <property type="match status" value="1"/>
</dbReference>
<name>A0A5C6U0E8_9BURK</name>
<dbReference type="InterPro" id="IPR017466">
    <property type="entry name" value="XrtA-assoc_ATPase-like"/>
</dbReference>
<protein>
    <submittedName>
        <fullName evidence="2">AAA family ATPase</fullName>
    </submittedName>
</protein>
<dbReference type="PANTHER" id="PTHR35894:SF1">
    <property type="entry name" value="PHOSPHORIBULOKINASE _ URIDINE KINASE FAMILY"/>
    <property type="match status" value="1"/>
</dbReference>
<dbReference type="GO" id="GO:0016887">
    <property type="term" value="F:ATP hydrolysis activity"/>
    <property type="evidence" value="ECO:0007669"/>
    <property type="project" value="InterPro"/>
</dbReference>
<dbReference type="PANTHER" id="PTHR35894">
    <property type="entry name" value="GENERAL SECRETION PATHWAY PROTEIN A-RELATED"/>
    <property type="match status" value="1"/>
</dbReference>
<dbReference type="Gene3D" id="3.40.50.300">
    <property type="entry name" value="P-loop containing nucleotide triphosphate hydrolases"/>
    <property type="match status" value="1"/>
</dbReference>
<evidence type="ECO:0000313" key="2">
    <source>
        <dbReference type="EMBL" id="TXC66422.1"/>
    </source>
</evidence>